<feature type="transmembrane region" description="Helical" evidence="6">
    <location>
        <begin position="93"/>
        <end position="116"/>
    </location>
</feature>
<keyword evidence="5 6" id="KW-0472">Membrane</keyword>
<feature type="transmembrane region" description="Helical" evidence="6">
    <location>
        <begin position="20"/>
        <end position="37"/>
    </location>
</feature>
<protein>
    <submittedName>
        <fullName evidence="7">Putative O-antigen transporter</fullName>
    </submittedName>
</protein>
<evidence type="ECO:0000256" key="3">
    <source>
        <dbReference type="ARBA" id="ARBA00022692"/>
    </source>
</evidence>
<evidence type="ECO:0000256" key="4">
    <source>
        <dbReference type="ARBA" id="ARBA00022989"/>
    </source>
</evidence>
<gene>
    <name evidence="7" type="primary">rfbX</name>
    <name evidence="7" type="ORF">WY13_02340</name>
</gene>
<organism evidence="7 8">
    <name type="scientific">Clostridium ljungdahlii</name>
    <dbReference type="NCBI Taxonomy" id="1538"/>
    <lineage>
        <taxon>Bacteria</taxon>
        <taxon>Bacillati</taxon>
        <taxon>Bacillota</taxon>
        <taxon>Clostridia</taxon>
        <taxon>Eubacteriales</taxon>
        <taxon>Clostridiaceae</taxon>
        <taxon>Clostridium</taxon>
    </lineage>
</organism>
<feature type="transmembrane region" description="Helical" evidence="6">
    <location>
        <begin position="447"/>
        <end position="469"/>
    </location>
</feature>
<dbReference type="OrthoDB" id="9815702at2"/>
<dbReference type="PANTHER" id="PTHR30250">
    <property type="entry name" value="PST FAMILY PREDICTED COLANIC ACID TRANSPORTER"/>
    <property type="match status" value="1"/>
</dbReference>
<proteinExistence type="predicted"/>
<feature type="transmembrane region" description="Helical" evidence="6">
    <location>
        <begin position="388"/>
        <end position="410"/>
    </location>
</feature>
<feature type="transmembrane region" description="Helical" evidence="6">
    <location>
        <begin position="422"/>
        <end position="441"/>
    </location>
</feature>
<dbReference type="PATRIC" id="fig|1538.10.peg.1943"/>
<dbReference type="EMBL" id="LITT01000023">
    <property type="protein sequence ID" value="OAA86945.1"/>
    <property type="molecule type" value="Genomic_DNA"/>
</dbReference>
<evidence type="ECO:0000313" key="8">
    <source>
        <dbReference type="Proteomes" id="UP000077407"/>
    </source>
</evidence>
<comment type="caution">
    <text evidence="7">The sequence shown here is derived from an EMBL/GenBank/DDBJ whole genome shotgun (WGS) entry which is preliminary data.</text>
</comment>
<feature type="transmembrane region" description="Helical" evidence="6">
    <location>
        <begin position="176"/>
        <end position="196"/>
    </location>
</feature>
<feature type="transmembrane region" description="Helical" evidence="6">
    <location>
        <begin position="49"/>
        <end position="72"/>
    </location>
</feature>
<dbReference type="PANTHER" id="PTHR30250:SF11">
    <property type="entry name" value="O-ANTIGEN TRANSPORTER-RELATED"/>
    <property type="match status" value="1"/>
</dbReference>
<keyword evidence="2" id="KW-1003">Cell membrane</keyword>
<dbReference type="InterPro" id="IPR050833">
    <property type="entry name" value="Poly_Biosynth_Transport"/>
</dbReference>
<evidence type="ECO:0000256" key="6">
    <source>
        <dbReference type="SAM" id="Phobius"/>
    </source>
</evidence>
<feature type="transmembrane region" description="Helical" evidence="6">
    <location>
        <begin position="327"/>
        <end position="352"/>
    </location>
</feature>
<evidence type="ECO:0000256" key="1">
    <source>
        <dbReference type="ARBA" id="ARBA00004651"/>
    </source>
</evidence>
<feature type="transmembrane region" description="Helical" evidence="6">
    <location>
        <begin position="122"/>
        <end position="141"/>
    </location>
</feature>
<name>A0A168NV26_9CLOT</name>
<dbReference type="AlphaFoldDB" id="A0A168NV26"/>
<feature type="transmembrane region" description="Helical" evidence="6">
    <location>
        <begin position="216"/>
        <end position="232"/>
    </location>
</feature>
<dbReference type="Proteomes" id="UP000077407">
    <property type="component" value="Unassembled WGS sequence"/>
</dbReference>
<evidence type="ECO:0000313" key="7">
    <source>
        <dbReference type="EMBL" id="OAA86945.1"/>
    </source>
</evidence>
<comment type="subcellular location">
    <subcellularLocation>
        <location evidence="1">Cell membrane</location>
        <topology evidence="1">Multi-pass membrane protein</topology>
    </subcellularLocation>
</comment>
<reference evidence="7 8" key="1">
    <citation type="journal article" date="2015" name="Biotechnol. Bioeng.">
        <title>Genome sequence and phenotypic characterization of Caulobacter segnis.</title>
        <authorList>
            <person name="Patel S."/>
            <person name="Fletcher B."/>
            <person name="Scott D.C."/>
            <person name="Ely B."/>
        </authorList>
    </citation>
    <scope>NUCLEOTIDE SEQUENCE [LARGE SCALE GENOMIC DNA]</scope>
    <source>
        <strain evidence="7 8">ERI-2</strain>
    </source>
</reference>
<dbReference type="InterPro" id="IPR002797">
    <property type="entry name" value="Polysacc_synth"/>
</dbReference>
<evidence type="ECO:0000256" key="5">
    <source>
        <dbReference type="ARBA" id="ARBA00023136"/>
    </source>
</evidence>
<dbReference type="RefSeq" id="WP_063555758.1">
    <property type="nucleotide sequence ID" value="NZ_LITT01000023.1"/>
</dbReference>
<accession>A0A168NV26</accession>
<keyword evidence="4 6" id="KW-1133">Transmembrane helix</keyword>
<dbReference type="CDD" id="cd13128">
    <property type="entry name" value="MATE_Wzx_like"/>
    <property type="match status" value="1"/>
</dbReference>
<evidence type="ECO:0000256" key="2">
    <source>
        <dbReference type="ARBA" id="ARBA00022475"/>
    </source>
</evidence>
<sequence>MKNNQGENSPSIKKNTLFNVIKTISSIIFPIITFPYISRVLRAENVGKINFGNSIVSYFSLIATLGVTTYAVRECSRVKNDKNLLGKIASQIISINICTMAFSYFILILCLMFIPVIKDYELLILIQSVSIIFTTLGADWLNTAMEDFKYITLRTFIFQFLALISMFLFVHKPDHYLIYAIISVLSSSGANITNIFYRRRYCKVRFTMNMNWKRHFPPIILLFAMLLSQNLLNNLDTTMLGIMKGDYQVGLYTTAVKIINIVSQVVASIAWVVMPQLSYQFAQKNYNKINKLLHDASAFTVALGLPCIVGINVSAPEIIEIIGGQEYLSAVPCLHILTISMAIGFLNGIYGNMILLPSKREKRFMIACLVSAGVNMVTNYIFIPYFGINAASAMTVLSSMVITIIVTSGIEKDIKFGNIMEMFKAPLMGSLGIIVIAIISKSLISNFWIKIFVVVACSITFYVAVLIGMKNEFAMSMLIPIIQRLSKTRRRKSTL</sequence>
<dbReference type="GO" id="GO:0005886">
    <property type="term" value="C:plasma membrane"/>
    <property type="evidence" value="ECO:0007669"/>
    <property type="project" value="UniProtKB-SubCell"/>
</dbReference>
<feature type="transmembrane region" description="Helical" evidence="6">
    <location>
        <begin position="153"/>
        <end position="170"/>
    </location>
</feature>
<feature type="transmembrane region" description="Helical" evidence="6">
    <location>
        <begin position="295"/>
        <end position="315"/>
    </location>
</feature>
<feature type="transmembrane region" description="Helical" evidence="6">
    <location>
        <begin position="252"/>
        <end position="274"/>
    </location>
</feature>
<keyword evidence="3 6" id="KW-0812">Transmembrane</keyword>
<dbReference type="Pfam" id="PF01943">
    <property type="entry name" value="Polysacc_synt"/>
    <property type="match status" value="1"/>
</dbReference>